<organism evidence="4 5">
    <name type="scientific">Halanaerobium saccharolyticum</name>
    <dbReference type="NCBI Taxonomy" id="43595"/>
    <lineage>
        <taxon>Bacteria</taxon>
        <taxon>Bacillati</taxon>
        <taxon>Bacillota</taxon>
        <taxon>Clostridia</taxon>
        <taxon>Halanaerobiales</taxon>
        <taxon>Halanaerobiaceae</taxon>
        <taxon>Halanaerobium</taxon>
    </lineage>
</organism>
<evidence type="ECO:0000313" key="5">
    <source>
        <dbReference type="Proteomes" id="UP000294697"/>
    </source>
</evidence>
<name>A0A4R7ZBK6_9FIRM</name>
<dbReference type="OrthoDB" id="9767044at2"/>
<dbReference type="InterPro" id="IPR000318">
    <property type="entry name" value="Nase_comp1_CS"/>
</dbReference>
<dbReference type="SUPFAM" id="SSF53807">
    <property type="entry name" value="Helical backbone' metal receptor"/>
    <property type="match status" value="1"/>
</dbReference>
<keyword evidence="1 2" id="KW-0535">Nitrogen fixation</keyword>
<proteinExistence type="inferred from homology"/>
<reference evidence="4 5" key="1">
    <citation type="submission" date="2019-03" db="EMBL/GenBank/DDBJ databases">
        <title>Subsurface microbial communities from deep shales in Ohio and West Virginia, USA.</title>
        <authorList>
            <person name="Wrighton K."/>
        </authorList>
    </citation>
    <scope>NUCLEOTIDE SEQUENCE [LARGE SCALE GENOMIC DNA]</scope>
    <source>
        <strain evidence="4 5">MSL9.2</strain>
    </source>
</reference>
<dbReference type="PANTHER" id="PTHR42956">
    <property type="entry name" value="NITROGENASE IRON-MOLYBDENUM COFACTOR BIOSYNTHESIS PROTEIN NIFE"/>
    <property type="match status" value="1"/>
</dbReference>
<dbReference type="AlphaFoldDB" id="A0A4R7ZBK6"/>
<feature type="domain" description="Nitrogenase/oxidoreductase component 1" evidence="3">
    <location>
        <begin position="43"/>
        <end position="508"/>
    </location>
</feature>
<dbReference type="Gene3D" id="3.40.50.12380">
    <property type="entry name" value="Nitrogenase MoFe cofactor biosynthesis protein NifE, C-terminal"/>
    <property type="match status" value="1"/>
</dbReference>
<evidence type="ECO:0000313" key="4">
    <source>
        <dbReference type="EMBL" id="TDW07633.1"/>
    </source>
</evidence>
<comment type="similarity">
    <text evidence="2">Belongs to the NifD/NifK/NifE/NifN family.</text>
</comment>
<dbReference type="RefSeq" id="WP_111571025.1">
    <property type="nucleotide sequence ID" value="NZ_QLME01000002.1"/>
</dbReference>
<comment type="caution">
    <text evidence="4">The sequence shown here is derived from an EMBL/GenBank/DDBJ whole genome shotgun (WGS) entry which is preliminary data.</text>
</comment>
<dbReference type="PANTHER" id="PTHR42956:SF1">
    <property type="entry name" value="NITROGENASE IRON-MOLYBDENUM COFACTOR BIOSYNTHESIS PROTEIN NIFE"/>
    <property type="match status" value="1"/>
</dbReference>
<protein>
    <submittedName>
        <fullName evidence="4">Nitrogenase molybdenum-cofactor synthesis protein NifE</fullName>
    </submittedName>
</protein>
<accession>A0A4R7ZBK6</accession>
<sequence>MQNSSSSKALSEREDFIMTKGDNKENIKCDQQSLAGAVSQRACVYSGARVVLNPVKDAYHLVHGPIGCASYTWDIRGSLTSGADIFRSSFSTDLREKDIVFGGEAKLELVIEELMEAEQYKPEVIFIYSTCVVGVIGDDLKAAARKAEAKYGIRVIPVESSGFAGTKSKGYKAACEALLTLMSDFKAESIGVENKKMAVDSRNEIKALSQLNEDYSNLNTKEKIRILQKKLSQINSLQAGRAIEDFKNKKMKEQAENRRYIRKINLLGDYNLAGEGWIIENYLNDVGIELAARFTGDSSIEDIRKAPTADLNIVQCAGSMKYLAKRMKKKFEIPFLEISFLGLQDSLDSLRQIAQHLGDQIIINKVERLIARRLPDTEAKLRIYKNYLSGKKAAIYVGGAFKAISLVKQFNDLGIKTVMVGTQNGKESDYEKLKDLTDPGTIILDDANPSELEAFMREKGADVLVGGVKDRALAYKMGIAFFDHNHERKHPLVGFEGVVNLAEELDLTINSPIWKTIRSDIDG</sequence>
<evidence type="ECO:0000259" key="3">
    <source>
        <dbReference type="Pfam" id="PF00148"/>
    </source>
</evidence>
<evidence type="ECO:0000256" key="2">
    <source>
        <dbReference type="RuleBase" id="RU004021"/>
    </source>
</evidence>
<dbReference type="EMBL" id="SODA01000001">
    <property type="protein sequence ID" value="TDW07633.1"/>
    <property type="molecule type" value="Genomic_DNA"/>
</dbReference>
<gene>
    <name evidence="4" type="ORF">C8C77_101104</name>
</gene>
<dbReference type="Pfam" id="PF00148">
    <property type="entry name" value="Oxidored_nitro"/>
    <property type="match status" value="1"/>
</dbReference>
<evidence type="ECO:0000256" key="1">
    <source>
        <dbReference type="ARBA" id="ARBA00023231"/>
    </source>
</evidence>
<dbReference type="Proteomes" id="UP000294697">
    <property type="component" value="Unassembled WGS sequence"/>
</dbReference>
<dbReference type="GO" id="GO:0016163">
    <property type="term" value="F:nitrogenase activity"/>
    <property type="evidence" value="ECO:0007669"/>
    <property type="project" value="InterPro"/>
</dbReference>
<dbReference type="InterPro" id="IPR000510">
    <property type="entry name" value="Nase/OxRdtase_comp1"/>
</dbReference>
<dbReference type="PROSITE" id="PS00699">
    <property type="entry name" value="NITROGENASE_1_1"/>
    <property type="match status" value="1"/>
</dbReference>
<dbReference type="Gene3D" id="3.40.50.1980">
    <property type="entry name" value="Nitrogenase molybdenum iron protein domain"/>
    <property type="match status" value="1"/>
</dbReference>
<dbReference type="InterPro" id="IPR049939">
    <property type="entry name" value="NifE-like"/>
</dbReference>